<dbReference type="GO" id="GO:0005042">
    <property type="term" value="F:netrin receptor activity"/>
    <property type="evidence" value="ECO:0007669"/>
    <property type="project" value="UniProtKB-UniRule"/>
</dbReference>
<dbReference type="InterPro" id="IPR000906">
    <property type="entry name" value="ZU5_dom"/>
</dbReference>
<feature type="domain" description="Death" evidence="3">
    <location>
        <begin position="520"/>
        <end position="582"/>
    </location>
</feature>
<dbReference type="InterPro" id="IPR037936">
    <property type="entry name" value="UNC5A-D"/>
</dbReference>
<dbReference type="Pfam" id="PF00531">
    <property type="entry name" value="Death"/>
    <property type="match status" value="1"/>
</dbReference>
<dbReference type="EMBL" id="UYJE01002795">
    <property type="protein sequence ID" value="VDI13764.1"/>
    <property type="molecule type" value="Genomic_DNA"/>
</dbReference>
<evidence type="ECO:0000256" key="1">
    <source>
        <dbReference type="RuleBase" id="RU367033"/>
    </source>
</evidence>
<proteinExistence type="inferred from homology"/>
<dbReference type="Proteomes" id="UP000596742">
    <property type="component" value="Unassembled WGS sequence"/>
</dbReference>
<dbReference type="PROSITE" id="PS50017">
    <property type="entry name" value="DEATH_DOMAIN"/>
    <property type="match status" value="1"/>
</dbReference>
<dbReference type="InterPro" id="IPR000488">
    <property type="entry name" value="Death_dom"/>
</dbReference>
<dbReference type="Gene3D" id="2.60.220.30">
    <property type="match status" value="1"/>
</dbReference>
<keyword evidence="6" id="KW-1185">Reference proteome</keyword>
<dbReference type="InterPro" id="IPR011029">
    <property type="entry name" value="DEATH-like_dom_sf"/>
</dbReference>
<dbReference type="SUPFAM" id="SSF47986">
    <property type="entry name" value="DEATH domain"/>
    <property type="match status" value="1"/>
</dbReference>
<comment type="subcellular location">
    <subcellularLocation>
        <location evidence="1">Cell membrane</location>
        <topology evidence="1">Single-pass type I membrane protein</topology>
    </subcellularLocation>
</comment>
<dbReference type="EMBL" id="UYJE01002795">
    <property type="protein sequence ID" value="VDI13762.1"/>
    <property type="molecule type" value="Genomic_DNA"/>
</dbReference>
<dbReference type="PANTHER" id="PTHR12582">
    <property type="entry name" value="NETRIN RECEPTOR UNC5"/>
    <property type="match status" value="1"/>
</dbReference>
<keyword evidence="2" id="KW-0175">Coiled coil</keyword>
<dbReference type="EMBL" id="UYJE01002795">
    <property type="protein sequence ID" value="VDI13763.1"/>
    <property type="molecule type" value="Genomic_DNA"/>
</dbReference>
<evidence type="ECO:0000256" key="2">
    <source>
        <dbReference type="SAM" id="Coils"/>
    </source>
</evidence>
<keyword evidence="1" id="KW-0675">Receptor</keyword>
<dbReference type="OrthoDB" id="6065502at2759"/>
<dbReference type="GO" id="GO:0005886">
    <property type="term" value="C:plasma membrane"/>
    <property type="evidence" value="ECO:0007669"/>
    <property type="project" value="UniProtKB-SubCell"/>
</dbReference>
<accession>A0A8B6D4U6</accession>
<feature type="transmembrane region" description="Helical" evidence="1">
    <location>
        <begin position="6"/>
        <end position="30"/>
    </location>
</feature>
<keyword evidence="1" id="KW-0472">Membrane</keyword>
<reference evidence="5" key="1">
    <citation type="submission" date="2018-11" db="EMBL/GenBank/DDBJ databases">
        <authorList>
            <person name="Alioto T."/>
            <person name="Alioto T."/>
        </authorList>
    </citation>
    <scope>NUCLEOTIDE SEQUENCE</scope>
</reference>
<feature type="coiled-coil region" evidence="2">
    <location>
        <begin position="32"/>
        <end position="77"/>
    </location>
</feature>
<comment type="function">
    <text evidence="1">Receptor for netrin required for axon guidance. Mediates axon repulsion of neuronal growth cones in the developing nervous system upon ligand binding.</text>
</comment>
<keyword evidence="1" id="KW-0393">Immunoglobulin domain</keyword>
<evidence type="ECO:0000313" key="6">
    <source>
        <dbReference type="Proteomes" id="UP000596742"/>
    </source>
</evidence>
<dbReference type="Pfam" id="PF00791">
    <property type="entry name" value="ZU5"/>
    <property type="match status" value="1"/>
</dbReference>
<keyword evidence="1" id="KW-0812">Transmembrane</keyword>
<dbReference type="PANTHER" id="PTHR12582:SF41">
    <property type="entry name" value="UNC5C-LIKE PROTEIN"/>
    <property type="match status" value="1"/>
</dbReference>
<gene>
    <name evidence="5" type="ORF">MGAL_10B063811</name>
</gene>
<dbReference type="PROSITE" id="PS51145">
    <property type="entry name" value="ZU5"/>
    <property type="match status" value="1"/>
</dbReference>
<comment type="caution">
    <text evidence="5">The sequence shown here is derived from an EMBL/GenBank/DDBJ whole genome shotgun (WGS) entry which is preliminary data.</text>
</comment>
<organism evidence="5 6">
    <name type="scientific">Mytilus galloprovincialis</name>
    <name type="common">Mediterranean mussel</name>
    <dbReference type="NCBI Taxonomy" id="29158"/>
    <lineage>
        <taxon>Eukaryota</taxon>
        <taxon>Metazoa</taxon>
        <taxon>Spiralia</taxon>
        <taxon>Lophotrochozoa</taxon>
        <taxon>Mollusca</taxon>
        <taxon>Bivalvia</taxon>
        <taxon>Autobranchia</taxon>
        <taxon>Pteriomorphia</taxon>
        <taxon>Mytilida</taxon>
        <taxon>Mytiloidea</taxon>
        <taxon>Mytilidae</taxon>
        <taxon>Mytilinae</taxon>
        <taxon>Mytilus</taxon>
    </lineage>
</organism>
<protein>
    <recommendedName>
        <fullName evidence="1">Netrin receptor UNC5</fullName>
    </recommendedName>
</protein>
<feature type="domain" description="ZU5" evidence="4">
    <location>
        <begin position="212"/>
        <end position="349"/>
    </location>
</feature>
<name>A0A8B6D4U6_MYTGA</name>
<evidence type="ECO:0000313" key="5">
    <source>
        <dbReference type="EMBL" id="VDI13762.1"/>
    </source>
</evidence>
<evidence type="ECO:0000259" key="4">
    <source>
        <dbReference type="PROSITE" id="PS51145"/>
    </source>
</evidence>
<dbReference type="SMART" id="SM00218">
    <property type="entry name" value="ZU5"/>
    <property type="match status" value="1"/>
</dbReference>
<keyword evidence="1" id="KW-1133">Transmembrane helix</keyword>
<evidence type="ECO:0000259" key="3">
    <source>
        <dbReference type="PROSITE" id="PS50017"/>
    </source>
</evidence>
<dbReference type="Gene3D" id="1.10.533.10">
    <property type="entry name" value="Death Domain, Fas"/>
    <property type="match status" value="1"/>
</dbReference>
<keyword evidence="1" id="KW-0217">Developmental protein</keyword>
<dbReference type="AlphaFoldDB" id="A0A8B6D4U6"/>
<sequence length="586" mass="66281">MATGDAGLIIAVLVLLLVIGLGLFGAFLCWKLREQHSSINNLQDQLEKLKEYDNHRIINLEKQIKYLKANIQADKGESSEIVDETVTFRQKKISNDDIHVDVDDILPNNPQHQDRLIKPSMVIKIGKDITNAHGHVQLDSQVVAIAQNNYKHKTKSKNLVGIDEMDFVLKEGDKSFMSETTRRQTIYNGRPTSVLINESSFHEEKGNSEKGIFVHKTLGKSGGVLQVLGIQLVIPSDALTEDTKITVGVTWDASIYPSLTKQSSLLSPVVVCQPAVKFLKPVILSFPHCAVHEKENWILKVLNRENDLYCKNGEWRDLDEENAGDIDINKNKVVLKLRHFTLYAVVGESMEGKTAAKAVKLLAFTSPLQRDKMFTVRIYCINNYDEIKDIKKETMKLNEKQADVLQPLFIRDNGEDVTVSLINVSKGWKTDGGKSQNIDFECIWHCLSPSCKFLFHPETTVNKIVCDFNYNQHSSTKVRSLKVAQEQIQFLPLALKENVGPEHTLLQKMILKLDPKSDNDYRILAEKIGYTYEQIKWLETQDSPTEILLDKWISGGKLVSDLKGHLSDIGRLDVLSEIEEYESSIA</sequence>
<comment type="similarity">
    <text evidence="1">Belongs to the unc-5 family.</text>
</comment>